<evidence type="ECO:0000256" key="4">
    <source>
        <dbReference type="PROSITE-ProRule" id="PRU00169"/>
    </source>
</evidence>
<dbReference type="PROSITE" id="PS50110">
    <property type="entry name" value="RESPONSE_REGULATORY"/>
    <property type="match status" value="1"/>
</dbReference>
<evidence type="ECO:0000259" key="6">
    <source>
        <dbReference type="PROSITE" id="PS50110"/>
    </source>
</evidence>
<sequence>MFTILVVDDEPNVRIPVCRMLSQLTGVDNVLEAGDGEEALKLLDQHEVQLIITDIRMPRMDGLELAGRVKDRFPNSQLYILTGHAEFDYALKAMEHQVAGYLLKPLSKQKLLDVFDAAYAKYRERYHVHQVDTIRSSALLEKRIHDLLHDLPLPKFDENLIPPFEQISLVSFSTRDLQSLGEPSVRYFIRNSAYEAFGKLGVPVVCLEERLITIVLFTARFDRALWEELVNETVLWIQEKLRIPIKTGYGGHSSDIGDIGMMYVRCVVNLGFTELSRRGASERLAPIVRSLIAYIHKEYAGSAQLADFAQTHQVNANYLSNLFHQETGMTYSQYLTHHRLMQAKRLLRESNLKIYEVCEQAGYRDPAYFSRIFKMAEGMSPNDYRLCASLSQH</sequence>
<dbReference type="PROSITE" id="PS00041">
    <property type="entry name" value="HTH_ARAC_FAMILY_1"/>
    <property type="match status" value="1"/>
</dbReference>
<keyword evidence="3" id="KW-0804">Transcription</keyword>
<comment type="caution">
    <text evidence="7">The sequence shown here is derived from an EMBL/GenBank/DDBJ whole genome shotgun (WGS) entry which is preliminary data.</text>
</comment>
<dbReference type="SMART" id="SM00342">
    <property type="entry name" value="HTH_ARAC"/>
    <property type="match status" value="1"/>
</dbReference>
<dbReference type="EMBL" id="JAHZIK010000918">
    <property type="protein sequence ID" value="MBW7457651.1"/>
    <property type="molecule type" value="Genomic_DNA"/>
</dbReference>
<dbReference type="Pfam" id="PF12833">
    <property type="entry name" value="HTH_18"/>
    <property type="match status" value="1"/>
</dbReference>
<dbReference type="SUPFAM" id="SSF52172">
    <property type="entry name" value="CheY-like"/>
    <property type="match status" value="1"/>
</dbReference>
<evidence type="ECO:0000313" key="8">
    <source>
        <dbReference type="Proteomes" id="UP001519887"/>
    </source>
</evidence>
<dbReference type="Gene3D" id="3.40.50.2300">
    <property type="match status" value="1"/>
</dbReference>
<keyword evidence="8" id="KW-1185">Reference proteome</keyword>
<proteinExistence type="predicted"/>
<dbReference type="PROSITE" id="PS01124">
    <property type="entry name" value="HTH_ARAC_FAMILY_2"/>
    <property type="match status" value="1"/>
</dbReference>
<dbReference type="InterPro" id="IPR009057">
    <property type="entry name" value="Homeodomain-like_sf"/>
</dbReference>
<evidence type="ECO:0000259" key="5">
    <source>
        <dbReference type="PROSITE" id="PS01124"/>
    </source>
</evidence>
<dbReference type="PRINTS" id="PR00032">
    <property type="entry name" value="HTHARAC"/>
</dbReference>
<organism evidence="7 8">
    <name type="scientific">Paenibacillus sepulcri</name>
    <dbReference type="NCBI Taxonomy" id="359917"/>
    <lineage>
        <taxon>Bacteria</taxon>
        <taxon>Bacillati</taxon>
        <taxon>Bacillota</taxon>
        <taxon>Bacilli</taxon>
        <taxon>Bacillales</taxon>
        <taxon>Paenibacillaceae</taxon>
        <taxon>Paenibacillus</taxon>
    </lineage>
</organism>
<dbReference type="RefSeq" id="WP_210040086.1">
    <property type="nucleotide sequence ID" value="NZ_JBHLVU010000007.1"/>
</dbReference>
<evidence type="ECO:0000313" key="7">
    <source>
        <dbReference type="EMBL" id="MBW7457651.1"/>
    </source>
</evidence>
<protein>
    <submittedName>
        <fullName evidence="7">Response regulator</fullName>
    </submittedName>
</protein>
<dbReference type="SMART" id="SM00448">
    <property type="entry name" value="REC"/>
    <property type="match status" value="1"/>
</dbReference>
<name>A0ABS7CAI3_9BACL</name>
<gene>
    <name evidence="7" type="ORF">K0U00_26770</name>
</gene>
<dbReference type="InterPro" id="IPR001789">
    <property type="entry name" value="Sig_transdc_resp-reg_receiver"/>
</dbReference>
<dbReference type="Gene3D" id="1.10.10.60">
    <property type="entry name" value="Homeodomain-like"/>
    <property type="match status" value="2"/>
</dbReference>
<feature type="domain" description="HTH araC/xylS-type" evidence="5">
    <location>
        <begin position="289"/>
        <end position="387"/>
    </location>
</feature>
<feature type="modified residue" description="4-aspartylphosphate" evidence="4">
    <location>
        <position position="54"/>
    </location>
</feature>
<keyword evidence="4" id="KW-0597">Phosphoprotein</keyword>
<dbReference type="Pfam" id="PF00072">
    <property type="entry name" value="Response_reg"/>
    <property type="match status" value="1"/>
</dbReference>
<dbReference type="PANTHER" id="PTHR43280">
    <property type="entry name" value="ARAC-FAMILY TRANSCRIPTIONAL REGULATOR"/>
    <property type="match status" value="1"/>
</dbReference>
<dbReference type="InterPro" id="IPR018060">
    <property type="entry name" value="HTH_AraC"/>
</dbReference>
<evidence type="ECO:0000256" key="1">
    <source>
        <dbReference type="ARBA" id="ARBA00023015"/>
    </source>
</evidence>
<dbReference type="CDD" id="cd17536">
    <property type="entry name" value="REC_YesN-like"/>
    <property type="match status" value="1"/>
</dbReference>
<accession>A0ABS7CAI3</accession>
<dbReference type="InterPro" id="IPR020449">
    <property type="entry name" value="Tscrpt_reg_AraC-type_HTH"/>
</dbReference>
<evidence type="ECO:0000256" key="3">
    <source>
        <dbReference type="ARBA" id="ARBA00023163"/>
    </source>
</evidence>
<dbReference type="InterPro" id="IPR011006">
    <property type="entry name" value="CheY-like_superfamily"/>
</dbReference>
<evidence type="ECO:0000256" key="2">
    <source>
        <dbReference type="ARBA" id="ARBA00023125"/>
    </source>
</evidence>
<keyword evidence="1" id="KW-0805">Transcription regulation</keyword>
<reference evidence="7 8" key="1">
    <citation type="submission" date="2021-07" db="EMBL/GenBank/DDBJ databases">
        <title>Paenibacillus radiodurans sp. nov., isolated from the southeastern edge of Tengger Desert.</title>
        <authorList>
            <person name="Zhang G."/>
        </authorList>
    </citation>
    <scope>NUCLEOTIDE SEQUENCE [LARGE SCALE GENOMIC DNA]</scope>
    <source>
        <strain evidence="7 8">CCM 7311</strain>
    </source>
</reference>
<dbReference type="InterPro" id="IPR018062">
    <property type="entry name" value="HTH_AraC-typ_CS"/>
</dbReference>
<keyword evidence="2" id="KW-0238">DNA-binding</keyword>
<dbReference type="SUPFAM" id="SSF46689">
    <property type="entry name" value="Homeodomain-like"/>
    <property type="match status" value="2"/>
</dbReference>
<dbReference type="Proteomes" id="UP001519887">
    <property type="component" value="Unassembled WGS sequence"/>
</dbReference>
<dbReference type="PANTHER" id="PTHR43280:SF10">
    <property type="entry name" value="REGULATORY PROTEIN POCR"/>
    <property type="match status" value="1"/>
</dbReference>
<feature type="domain" description="Response regulatory" evidence="6">
    <location>
        <begin position="3"/>
        <end position="119"/>
    </location>
</feature>